<organism evidence="1">
    <name type="scientific">metagenome</name>
    <dbReference type="NCBI Taxonomy" id="256318"/>
    <lineage>
        <taxon>unclassified sequences</taxon>
        <taxon>metagenomes</taxon>
    </lineage>
</organism>
<name>A0A2P2CI07_9ZZZZ</name>
<sequence>MYVGDIGVADAGNANTDAMASAPKTDASLVFMVPPDS</sequence>
<protein>
    <submittedName>
        <fullName evidence="1">Uncharacterized protein</fullName>
    </submittedName>
</protein>
<gene>
    <name evidence="1" type="ORF">NOCA1260025</name>
</gene>
<accession>A0A2P2CI07</accession>
<dbReference type="AlphaFoldDB" id="A0A2P2CI07"/>
<evidence type="ECO:0000313" key="1">
    <source>
        <dbReference type="EMBL" id="CUR61587.1"/>
    </source>
</evidence>
<dbReference type="EMBL" id="CZKB01000019">
    <property type="protein sequence ID" value="CUR61587.1"/>
    <property type="molecule type" value="Genomic_DNA"/>
</dbReference>
<reference evidence="1" key="1">
    <citation type="submission" date="2015-08" db="EMBL/GenBank/DDBJ databases">
        <authorList>
            <person name="Babu N.S."/>
            <person name="Beckwith C.J."/>
            <person name="Beseler K.G."/>
            <person name="Brison A."/>
            <person name="Carone J.V."/>
            <person name="Caskin T.P."/>
            <person name="Diamond M."/>
            <person name="Durham M.E."/>
            <person name="Foxe J.M."/>
            <person name="Go M."/>
            <person name="Henderson B.A."/>
            <person name="Jones I.B."/>
            <person name="McGettigan J.A."/>
            <person name="Micheletti S.J."/>
            <person name="Nasrallah M.E."/>
            <person name="Ortiz D."/>
            <person name="Piller C.R."/>
            <person name="Privatt S.R."/>
            <person name="Schneider S.L."/>
            <person name="Sharp S."/>
            <person name="Smith T.C."/>
            <person name="Stanton J.D."/>
            <person name="Ullery H.E."/>
            <person name="Wilson R.J."/>
            <person name="Serrano M.G."/>
            <person name="Buck G."/>
            <person name="Lee V."/>
            <person name="Wang Y."/>
            <person name="Carvalho R."/>
            <person name="Voegtly L."/>
            <person name="Shi R."/>
            <person name="Duckworth R."/>
            <person name="Johnson A."/>
            <person name="Loviza R."/>
            <person name="Walstead R."/>
            <person name="Shah Z."/>
            <person name="Kiflezghi M."/>
            <person name="Wade K."/>
            <person name="Ball S.L."/>
            <person name="Bradley K.W."/>
            <person name="Asai D.J."/>
            <person name="Bowman C.A."/>
            <person name="Russell D.A."/>
            <person name="Pope W.H."/>
            <person name="Jacobs-Sera D."/>
            <person name="Hendrix R.W."/>
            <person name="Hatfull G.F."/>
        </authorList>
    </citation>
    <scope>NUCLEOTIDE SEQUENCE</scope>
</reference>
<proteinExistence type="predicted"/>